<dbReference type="EMBL" id="WTVQ01000013">
    <property type="protein sequence ID" value="NMG74996.1"/>
    <property type="molecule type" value="Genomic_DNA"/>
</dbReference>
<organism evidence="2 3">
    <name type="scientific">Aromatoleum diolicum</name>
    <dbReference type="NCBI Taxonomy" id="75796"/>
    <lineage>
        <taxon>Bacteria</taxon>
        <taxon>Pseudomonadati</taxon>
        <taxon>Pseudomonadota</taxon>
        <taxon>Betaproteobacteria</taxon>
        <taxon>Rhodocyclales</taxon>
        <taxon>Rhodocyclaceae</taxon>
        <taxon>Aromatoleum</taxon>
    </lineage>
</organism>
<feature type="transmembrane region" description="Helical" evidence="1">
    <location>
        <begin position="83"/>
        <end position="110"/>
    </location>
</feature>
<evidence type="ECO:0000313" key="2">
    <source>
        <dbReference type="EMBL" id="NMG74996.1"/>
    </source>
</evidence>
<evidence type="ECO:0000313" key="3">
    <source>
        <dbReference type="Proteomes" id="UP000648984"/>
    </source>
</evidence>
<feature type="transmembrane region" description="Helical" evidence="1">
    <location>
        <begin position="48"/>
        <end position="77"/>
    </location>
</feature>
<evidence type="ECO:0000256" key="1">
    <source>
        <dbReference type="SAM" id="Phobius"/>
    </source>
</evidence>
<dbReference type="RefSeq" id="WP_169260147.1">
    <property type="nucleotide sequence ID" value="NZ_WTVQ01000013.1"/>
</dbReference>
<reference evidence="2 3" key="1">
    <citation type="submission" date="2019-12" db="EMBL/GenBank/DDBJ databases">
        <title>Comparative genomics gives insights into the taxonomy of the Azoarcus-Aromatoleum group and reveals separate origins of nif in the plant-associated Azoarcus and non-plant-associated Aromatoleum sub-groups.</title>
        <authorList>
            <person name="Lafos M."/>
            <person name="Maluk M."/>
            <person name="Batista M."/>
            <person name="Junghare M."/>
            <person name="Carmona M."/>
            <person name="Faoro H."/>
            <person name="Cruz L.M."/>
            <person name="Battistoni F."/>
            <person name="De Souza E."/>
            <person name="Pedrosa F."/>
            <person name="Chen W.-M."/>
            <person name="Poole P.S."/>
            <person name="Dixon R.A."/>
            <person name="James E.K."/>
        </authorList>
    </citation>
    <scope>NUCLEOTIDE SEQUENCE [LARGE SCALE GENOMIC DNA]</scope>
    <source>
        <strain evidence="2 3">22Lin</strain>
    </source>
</reference>
<dbReference type="Proteomes" id="UP000648984">
    <property type="component" value="Unassembled WGS sequence"/>
</dbReference>
<keyword evidence="1" id="KW-0472">Membrane</keyword>
<accession>A0ABX1QD86</accession>
<proteinExistence type="predicted"/>
<gene>
    <name evidence="2" type="ORF">GPA25_09525</name>
</gene>
<evidence type="ECO:0008006" key="4">
    <source>
        <dbReference type="Google" id="ProtNLM"/>
    </source>
</evidence>
<keyword evidence="1" id="KW-0812">Transmembrane</keyword>
<keyword evidence="1" id="KW-1133">Transmembrane helix</keyword>
<comment type="caution">
    <text evidence="2">The sequence shown here is derived from an EMBL/GenBank/DDBJ whole genome shotgun (WGS) entry which is preliminary data.</text>
</comment>
<sequence>MGDPHVATPPPPLGVFDELSKLLAFARETLSDFLELVSLETRRAGLSLVWMIVSGLVATIFILTAWAGLMAVLAMYLVSLGMLPLAAVIVVAAVNLIAGAGMLYCCFYLSRHLLFAATRRQLTGISLVKPSAP</sequence>
<protein>
    <recommendedName>
        <fullName evidence="4">Phage holin family protein</fullName>
    </recommendedName>
</protein>
<keyword evidence="3" id="KW-1185">Reference proteome</keyword>
<name>A0ABX1QD86_9RHOO</name>